<evidence type="ECO:0000313" key="4">
    <source>
        <dbReference type="Proteomes" id="UP000237271"/>
    </source>
</evidence>
<keyword evidence="4" id="KW-1185">Reference proteome</keyword>
<dbReference type="AlphaFoldDB" id="A0A2P4X985"/>
<dbReference type="Proteomes" id="UP000237271">
    <property type="component" value="Unassembled WGS sequence"/>
</dbReference>
<evidence type="ECO:0000259" key="2">
    <source>
        <dbReference type="PROSITE" id="PS51411"/>
    </source>
</evidence>
<feature type="compositionally biased region" description="Polar residues" evidence="1">
    <location>
        <begin position="366"/>
        <end position="380"/>
    </location>
</feature>
<dbReference type="Pfam" id="PF04468">
    <property type="entry name" value="PSP1"/>
    <property type="match status" value="1"/>
</dbReference>
<feature type="region of interest" description="Disordered" evidence="1">
    <location>
        <begin position="33"/>
        <end position="56"/>
    </location>
</feature>
<dbReference type="InterPro" id="IPR007557">
    <property type="entry name" value="PSP1_C"/>
</dbReference>
<feature type="region of interest" description="Disordered" evidence="1">
    <location>
        <begin position="507"/>
        <end position="534"/>
    </location>
</feature>
<accession>A0A2P4X985</accession>
<protein>
    <submittedName>
        <fullName evidence="3">PSP1 family protein</fullName>
    </submittedName>
</protein>
<sequence length="639" mass="71133">MHRTRHSSLDYLSGGASSQEEWSQFLSTSMMALSTADPEASPTRHRHLPGADIRTAKPRGMSMNEAMSPPPLGDAWRPLVMSTSFGRLGSSSSLREAGDTKLQHAASFRGVVSSCLSSSGSSFYDSSSDEEQQGSPLKQDAPPPPVDPSYAESCLPSPVLGNRKDAQTWQLQDEEFLMTSPRFGSSLDREAGHVDLFRGNSVGSLLSTEASNQFDEEYQGHPRLTKDSRASSVDFTLGRSHEMNPPLPPPQEPLQRLRARSFSYSPAYGSSGYNPFNKQYGPSPPHQQHMQQQPMGQEFPQTLRSFHSGSGMMQPGQPQPPLTGVRPPRVSIPTDSPMHQYQYGPPMPYRRYSDAFAMPPYPDSYNGEQQENQSRQSNTGRGMRSYSMEYGNYPSTRTVRSQSMEGPQLFASAPPMEYPPSLSRSNSAGVAFDWSRGHMDPAPPLPPDIRSGNGASHFPPPPPEAYYDVEFKRGRQEVFAGRAAYKPGEYVKVEADRGEDIGRIVQRTTDISKAGGTGAESGGPGDESMGRSKRHDLPTKKIICVASQRECDMLNEQRKEEHEVFEVCKSKVRQRLLPMNVIDAEYQFDRHKLTFFFEADRRIDFRELVRDLFAIYKTRIWLQQVVPSGKKAGNEPEAN</sequence>
<organism evidence="3 4">
    <name type="scientific">Phytophthora palmivora</name>
    <dbReference type="NCBI Taxonomy" id="4796"/>
    <lineage>
        <taxon>Eukaryota</taxon>
        <taxon>Sar</taxon>
        <taxon>Stramenopiles</taxon>
        <taxon>Oomycota</taxon>
        <taxon>Peronosporomycetes</taxon>
        <taxon>Peronosporales</taxon>
        <taxon>Peronosporaceae</taxon>
        <taxon>Phytophthora</taxon>
    </lineage>
</organism>
<name>A0A2P4X985_9STRA</name>
<feature type="compositionally biased region" description="Low complexity" evidence="1">
    <location>
        <begin position="286"/>
        <end position="297"/>
    </location>
</feature>
<proteinExistence type="predicted"/>
<feature type="region of interest" description="Disordered" evidence="1">
    <location>
        <begin position="122"/>
        <end position="161"/>
    </location>
</feature>
<dbReference type="GO" id="GO:0005737">
    <property type="term" value="C:cytoplasm"/>
    <property type="evidence" value="ECO:0007669"/>
    <property type="project" value="TreeGrafter"/>
</dbReference>
<dbReference type="PROSITE" id="PS51411">
    <property type="entry name" value="PSP1_C"/>
    <property type="match status" value="1"/>
</dbReference>
<dbReference type="PANTHER" id="PTHR43830:SF3">
    <property type="entry name" value="PROTEIN PSP1"/>
    <property type="match status" value="1"/>
</dbReference>
<evidence type="ECO:0000256" key="1">
    <source>
        <dbReference type="SAM" id="MobiDB-lite"/>
    </source>
</evidence>
<comment type="caution">
    <text evidence="3">The sequence shown here is derived from an EMBL/GenBank/DDBJ whole genome shotgun (WGS) entry which is preliminary data.</text>
</comment>
<dbReference type="NCBIfam" id="NF041131">
    <property type="entry name" value="RicT_YaaT_fam"/>
    <property type="match status" value="1"/>
</dbReference>
<feature type="compositionally biased region" description="Gly residues" evidence="1">
    <location>
        <begin position="515"/>
        <end position="525"/>
    </location>
</feature>
<reference evidence="3 4" key="1">
    <citation type="journal article" date="2017" name="Genome Biol. Evol.">
        <title>Phytophthora megakarya and P. palmivora, closely related causal agents of cacao black pod rot, underwent increases in genome sizes and gene numbers by different mechanisms.</title>
        <authorList>
            <person name="Ali S.S."/>
            <person name="Shao J."/>
            <person name="Lary D.J."/>
            <person name="Kronmiller B."/>
            <person name="Shen D."/>
            <person name="Strem M.D."/>
            <person name="Amoako-Attah I."/>
            <person name="Akrofi A.Y."/>
            <person name="Begoude B.A."/>
            <person name="Ten Hoopen G.M."/>
            <person name="Coulibaly K."/>
            <person name="Kebe B.I."/>
            <person name="Melnick R.L."/>
            <person name="Guiltinan M.J."/>
            <person name="Tyler B.M."/>
            <person name="Meinhardt L.W."/>
            <person name="Bailey B.A."/>
        </authorList>
    </citation>
    <scope>NUCLEOTIDE SEQUENCE [LARGE SCALE GENOMIC DNA]</scope>
    <source>
        <strain evidence="4">sbr112.9</strain>
    </source>
</reference>
<gene>
    <name evidence="3" type="ORF">PHPALM_28771</name>
</gene>
<dbReference type="PANTHER" id="PTHR43830">
    <property type="entry name" value="PROTEIN PSP1"/>
    <property type="match status" value="1"/>
</dbReference>
<feature type="domain" description="PSP1 C-terminal" evidence="2">
    <location>
        <begin position="540"/>
        <end position="625"/>
    </location>
</feature>
<evidence type="ECO:0000313" key="3">
    <source>
        <dbReference type="EMBL" id="POM62111.1"/>
    </source>
</evidence>
<dbReference type="EMBL" id="NCKW01015657">
    <property type="protein sequence ID" value="POM62111.1"/>
    <property type="molecule type" value="Genomic_DNA"/>
</dbReference>
<dbReference type="InterPro" id="IPR047767">
    <property type="entry name" value="PSP1-like"/>
</dbReference>
<feature type="region of interest" description="Disordered" evidence="1">
    <location>
        <begin position="273"/>
        <end position="326"/>
    </location>
</feature>
<feature type="region of interest" description="Disordered" evidence="1">
    <location>
        <begin position="360"/>
        <end position="386"/>
    </location>
</feature>
<dbReference type="OrthoDB" id="243127at2759"/>